<dbReference type="InterPro" id="IPR002640">
    <property type="entry name" value="Arylesterase"/>
</dbReference>
<gene>
    <name evidence="5" type="ORF">GCM10008942_25320</name>
</gene>
<protein>
    <submittedName>
        <fullName evidence="5">Uncharacterized protein</fullName>
    </submittedName>
</protein>
<organism evidence="5 6">
    <name type="scientific">Rhizomicrobium electricum</name>
    <dbReference type="NCBI Taxonomy" id="480070"/>
    <lineage>
        <taxon>Bacteria</taxon>
        <taxon>Pseudomonadati</taxon>
        <taxon>Pseudomonadota</taxon>
        <taxon>Alphaproteobacteria</taxon>
        <taxon>Micropepsales</taxon>
        <taxon>Micropepsaceae</taxon>
        <taxon>Rhizomicrobium</taxon>
    </lineage>
</organism>
<comment type="caution">
    <text evidence="5">The sequence shown here is derived from an EMBL/GenBank/DDBJ whole genome shotgun (WGS) entry which is preliminary data.</text>
</comment>
<dbReference type="EMBL" id="BAAADD010000006">
    <property type="protein sequence ID" value="GAA0575424.1"/>
    <property type="molecule type" value="Genomic_DNA"/>
</dbReference>
<evidence type="ECO:0000313" key="5">
    <source>
        <dbReference type="EMBL" id="GAA0575424.1"/>
    </source>
</evidence>
<dbReference type="RefSeq" id="WP_166935552.1">
    <property type="nucleotide sequence ID" value="NZ_BAAADD010000006.1"/>
</dbReference>
<sequence length="315" mass="33337">MHKSLWRRIAITVSAMLIVLLIAASYRFVASRGFFASVDDKTPASCRAVAGIAGVRDIAIDGAGIAYLAAKDGLYVFSGSSAKRLAGTPKAFDPAALAIGADGAFTVLFRQDGLWEVSVFGAPAPGQVREMGRLSADILTDPADLAVLPAGRFYFVNTHSTRTALGRWLDDSFLIPRAEVTYFDGMKFIPVAKRLTSPAGIAVAMDMSHLYVAQELPRSIVSFTRNDFTGALSNATLFDLPAAPTKITVAKDGSLIVAAWPKQGAGAVYRVRVADGVPQSAELLYAAKSEPVTAAAEASGHLLIGSDKKLLDCRL</sequence>
<dbReference type="InterPro" id="IPR051288">
    <property type="entry name" value="Serum_paraoxonase/arylesterase"/>
</dbReference>
<keyword evidence="6" id="KW-1185">Reference proteome</keyword>
<evidence type="ECO:0000256" key="4">
    <source>
        <dbReference type="ARBA" id="ARBA00023180"/>
    </source>
</evidence>
<name>A0ABN1EVR3_9PROT</name>
<dbReference type="InterPro" id="IPR011042">
    <property type="entry name" value="6-blade_b-propeller_TolB-like"/>
</dbReference>
<dbReference type="SUPFAM" id="SSF63829">
    <property type="entry name" value="Calcium-dependent phosphotriesterase"/>
    <property type="match status" value="1"/>
</dbReference>
<evidence type="ECO:0000256" key="3">
    <source>
        <dbReference type="ARBA" id="ARBA00023157"/>
    </source>
</evidence>
<dbReference type="Gene3D" id="2.120.10.30">
    <property type="entry name" value="TolB, C-terminal domain"/>
    <property type="match status" value="1"/>
</dbReference>
<proteinExistence type="inferred from homology"/>
<dbReference type="Proteomes" id="UP001499951">
    <property type="component" value="Unassembled WGS sequence"/>
</dbReference>
<dbReference type="PANTHER" id="PTHR11799">
    <property type="entry name" value="PARAOXONASE"/>
    <property type="match status" value="1"/>
</dbReference>
<keyword evidence="2" id="KW-0378">Hydrolase</keyword>
<dbReference type="PANTHER" id="PTHR11799:SF12">
    <property type="entry name" value="PARAOXONASE-RELATED"/>
    <property type="match status" value="1"/>
</dbReference>
<evidence type="ECO:0000256" key="2">
    <source>
        <dbReference type="ARBA" id="ARBA00022801"/>
    </source>
</evidence>
<dbReference type="Pfam" id="PF01731">
    <property type="entry name" value="Arylesterase"/>
    <property type="match status" value="1"/>
</dbReference>
<evidence type="ECO:0000256" key="1">
    <source>
        <dbReference type="ARBA" id="ARBA00008595"/>
    </source>
</evidence>
<reference evidence="5 6" key="1">
    <citation type="journal article" date="2019" name="Int. J. Syst. Evol. Microbiol.">
        <title>The Global Catalogue of Microorganisms (GCM) 10K type strain sequencing project: providing services to taxonomists for standard genome sequencing and annotation.</title>
        <authorList>
            <consortium name="The Broad Institute Genomics Platform"/>
            <consortium name="The Broad Institute Genome Sequencing Center for Infectious Disease"/>
            <person name="Wu L."/>
            <person name="Ma J."/>
        </authorList>
    </citation>
    <scope>NUCLEOTIDE SEQUENCE [LARGE SCALE GENOMIC DNA]</scope>
    <source>
        <strain evidence="5 6">JCM 15089</strain>
    </source>
</reference>
<accession>A0ABN1EVR3</accession>
<keyword evidence="3" id="KW-1015">Disulfide bond</keyword>
<evidence type="ECO:0000313" key="6">
    <source>
        <dbReference type="Proteomes" id="UP001499951"/>
    </source>
</evidence>
<comment type="similarity">
    <text evidence="1">Belongs to the paraoxonase family.</text>
</comment>
<keyword evidence="4" id="KW-0325">Glycoprotein</keyword>